<feature type="compositionally biased region" description="Polar residues" evidence="1">
    <location>
        <begin position="971"/>
        <end position="990"/>
    </location>
</feature>
<reference evidence="4 5" key="1">
    <citation type="submission" date="2014-06" db="EMBL/GenBank/DDBJ databases">
        <authorList>
            <person name="Swart Estienne"/>
        </authorList>
    </citation>
    <scope>NUCLEOTIDE SEQUENCE [LARGE SCALE GENOMIC DNA]</scope>
    <source>
        <strain evidence="4 5">130c</strain>
    </source>
</reference>
<proteinExistence type="predicted"/>
<dbReference type="InterPro" id="IPR000595">
    <property type="entry name" value="cNMP-bd_dom"/>
</dbReference>
<dbReference type="Proteomes" id="UP000039865">
    <property type="component" value="Unassembled WGS sequence"/>
</dbReference>
<feature type="region of interest" description="Disordered" evidence="1">
    <location>
        <begin position="308"/>
        <end position="369"/>
    </location>
</feature>
<feature type="compositionally biased region" description="Acidic residues" evidence="1">
    <location>
        <begin position="850"/>
        <end position="868"/>
    </location>
</feature>
<dbReference type="InterPro" id="IPR018490">
    <property type="entry name" value="cNMP-bd_dom_sf"/>
</dbReference>
<dbReference type="EMBL" id="CCKQ01009129">
    <property type="protein sequence ID" value="CDW80592.1"/>
    <property type="molecule type" value="Genomic_DNA"/>
</dbReference>
<accession>A0A078AGD6</accession>
<dbReference type="Gene3D" id="1.10.287.70">
    <property type="match status" value="1"/>
</dbReference>
<dbReference type="PANTHER" id="PTHR47823">
    <property type="entry name" value="ION_TRANS DOMAIN-CONTAINING PROTEIN"/>
    <property type="match status" value="1"/>
</dbReference>
<keyword evidence="2" id="KW-0472">Membrane</keyword>
<keyword evidence="2" id="KW-1133">Transmembrane helix</keyword>
<feature type="compositionally biased region" description="Acidic residues" evidence="1">
    <location>
        <begin position="918"/>
        <end position="930"/>
    </location>
</feature>
<evidence type="ECO:0000313" key="5">
    <source>
        <dbReference type="Proteomes" id="UP000039865"/>
    </source>
</evidence>
<feature type="transmembrane region" description="Helical" evidence="2">
    <location>
        <begin position="539"/>
        <end position="563"/>
    </location>
</feature>
<feature type="transmembrane region" description="Helical" evidence="2">
    <location>
        <begin position="481"/>
        <end position="502"/>
    </location>
</feature>
<evidence type="ECO:0000256" key="2">
    <source>
        <dbReference type="SAM" id="Phobius"/>
    </source>
</evidence>
<feature type="domain" description="Cyclic nucleotide-binding" evidence="3">
    <location>
        <begin position="641"/>
        <end position="762"/>
    </location>
</feature>
<dbReference type="SUPFAM" id="SSF81324">
    <property type="entry name" value="Voltage-gated potassium channels"/>
    <property type="match status" value="1"/>
</dbReference>
<feature type="compositionally biased region" description="Low complexity" evidence="1">
    <location>
        <begin position="98"/>
        <end position="111"/>
    </location>
</feature>
<dbReference type="PROSITE" id="PS50042">
    <property type="entry name" value="CNMP_BINDING_3"/>
    <property type="match status" value="1"/>
</dbReference>
<dbReference type="OrthoDB" id="312527at2759"/>
<feature type="transmembrane region" description="Helical" evidence="2">
    <location>
        <begin position="508"/>
        <end position="527"/>
    </location>
</feature>
<dbReference type="InterPro" id="IPR013099">
    <property type="entry name" value="K_chnl_dom"/>
</dbReference>
<sequence length="1449" mass="168322">MNEQTHDKIMNKFKKISNLIILQILNLQIQLDQNQFEDLFNNIQAQQLQQSFDSEKKSTTQNNSLIKVSAKKDSNNDLLNINSARTHKVKKQSNQFLSAQSSIKSQKPQKSNQIGEFAPLDYGELSDYDFDSDDNSKRKSKLLPPAPINLNQLYLDGSQHHRKHEQRRRSRKSSMNLQNLDQSQSRLSIRLENDTKRQSSLQLANEFEHKGSLKSSQNASLSMAASKLEQHRSPIAKINIDYLDTHLTIKNGLTPIEEKQSPTIENQNPDEDHSNPTTTRQFLGVTEEYPILQDKNDQQRNEQILEQELQKEPEVDFDKESERNNSRLSQRHEESKIDINTINHHQEHQVRAESQPTTGTERSTDNNKTMKKNDRFLDDICVDDAERLRNLKQYDYFIILPDDIFKQRWDLIITICLLFTAVMTPYRIAFYDLDDTLWIVIDSLVDGLFGLVRLMKVVKERNTLIKQVNDIFRISAGFERLIFFIIMSIVICHICGCFWNGYQDSSNFEVYIASMYFTLTTITTVGFGDITGYTIPERIMCIILMIIGVFSFSFSISSLSSMLSSIDTRNANLNEKLQTLNKIQRQYKIGFEFYRRLKMALKYDYQRNAAVQFSFLNELPQNLKIELSLIMHREIVKKIYFFQNKPPHFIAFIGPILKPLHIEEGNYIYKENDPIEEIFFLIKGKAALVHKDLKDSAYLIIDQGYYFGEIDFVFQNVDGKRKFTVKALENCHLLTISKPDLAKMDIEYEEILQDLFHNSSKRLKKTLKIKDESESYFLKKQIQNQRLSVNSIDDKVVRRMSTALDVKVRNKKQELEQNGNKGDGLQNDETAHGLYGDGISVNKEIKELNQIDEEDDEEDDEEGDEEEDLIKTDSTFLEQEKELKQHEIEEEEKEQEIFNYHRYHNDQRIEDENEQIDNFDDVDHDDENQDTIESLDHSNRINHNKFGDRTGSNQTKSQQRNNLDPQDIDGNKNQPNISTDSPFPQGSIDQLSYSSFEDQKGDDYSNFISNQPLNKNNEVQNIKNLLNKKKISEPITQNGKFSIQSLLTMQNLELIKGLQEDRERVPTRNLTSIDLTKLKRESVSEEKITQKMIELEQLQKENLLEIKKKKLKDKRKKMIIMRSRTNFNDENAVHHKKKQKTKNKDTDKSLQTPQIKVESSDLMGESQVQSHEKDDKIYKSDQPIQENIEEDKVSVEKEIPQFEQDEDISSPVKEQTLITESQNTNLMSQKVFPEIPQLNLYQNIQSIQVEAPTNSHVNQRPSLLLSKNTSTDNMQRQQLVPPNFNARHRKSVMINPGQGGTLLEKMRQNSQRNIFKKNVNNIIIENQFKKILGDRSPSPQLSQKHPLGGSDALSEAQQQSQQNLISQIEKDSKEMFESMNQRINKIEEAVSGIEKSLQVLIQIQASQAQNQQQQQLVSFIMGAINEIHQENENSSNQYTSSSQQQQHQQ</sequence>
<feature type="compositionally biased region" description="Polar residues" evidence="1">
    <location>
        <begin position="352"/>
        <end position="361"/>
    </location>
</feature>
<dbReference type="SUPFAM" id="SSF51206">
    <property type="entry name" value="cAMP-binding domain-like"/>
    <property type="match status" value="1"/>
</dbReference>
<name>A0A078AGD6_STYLE</name>
<dbReference type="Pfam" id="PF00027">
    <property type="entry name" value="cNMP_binding"/>
    <property type="match status" value="1"/>
</dbReference>
<feature type="compositionally biased region" description="Basic and acidic residues" evidence="1">
    <location>
        <begin position="308"/>
        <end position="337"/>
    </location>
</feature>
<protein>
    <recommendedName>
        <fullName evidence="3">Cyclic nucleotide-binding domain-containing protein</fullName>
    </recommendedName>
</protein>
<feature type="compositionally biased region" description="Polar residues" evidence="1">
    <location>
        <begin position="173"/>
        <end position="187"/>
    </location>
</feature>
<dbReference type="InParanoid" id="A0A078AGD6"/>
<feature type="region of interest" description="Disordered" evidence="1">
    <location>
        <begin position="1123"/>
        <end position="1176"/>
    </location>
</feature>
<dbReference type="SMART" id="SM00100">
    <property type="entry name" value="cNMP"/>
    <property type="match status" value="1"/>
</dbReference>
<feature type="compositionally biased region" description="Polar residues" evidence="1">
    <location>
        <begin position="950"/>
        <end position="964"/>
    </location>
</feature>
<keyword evidence="2" id="KW-0812">Transmembrane</keyword>
<dbReference type="Gene3D" id="2.60.120.10">
    <property type="entry name" value="Jelly Rolls"/>
    <property type="match status" value="1"/>
</dbReference>
<feature type="transmembrane region" description="Helical" evidence="2">
    <location>
        <begin position="411"/>
        <end position="430"/>
    </location>
</feature>
<feature type="compositionally biased region" description="Low complexity" evidence="1">
    <location>
        <begin position="1352"/>
        <end position="1364"/>
    </location>
</feature>
<feature type="region of interest" description="Disordered" evidence="1">
    <location>
        <begin position="918"/>
        <end position="990"/>
    </location>
</feature>
<keyword evidence="5" id="KW-1185">Reference proteome</keyword>
<dbReference type="InterPro" id="IPR014710">
    <property type="entry name" value="RmlC-like_jellyroll"/>
</dbReference>
<feature type="region of interest" description="Disordered" evidence="1">
    <location>
        <begin position="256"/>
        <end position="278"/>
    </location>
</feature>
<dbReference type="Pfam" id="PF07885">
    <property type="entry name" value="Ion_trans_2"/>
    <property type="match status" value="1"/>
</dbReference>
<evidence type="ECO:0000259" key="3">
    <source>
        <dbReference type="PROSITE" id="PS50042"/>
    </source>
</evidence>
<feature type="region of interest" description="Disordered" evidence="1">
    <location>
        <begin position="1334"/>
        <end position="1364"/>
    </location>
</feature>
<organism evidence="4 5">
    <name type="scientific">Stylonychia lemnae</name>
    <name type="common">Ciliate</name>
    <dbReference type="NCBI Taxonomy" id="5949"/>
    <lineage>
        <taxon>Eukaryota</taxon>
        <taxon>Sar</taxon>
        <taxon>Alveolata</taxon>
        <taxon>Ciliophora</taxon>
        <taxon>Intramacronucleata</taxon>
        <taxon>Spirotrichea</taxon>
        <taxon>Stichotrichia</taxon>
        <taxon>Sporadotrichida</taxon>
        <taxon>Oxytrichidae</taxon>
        <taxon>Stylonychinae</taxon>
        <taxon>Stylonychia</taxon>
    </lineage>
</organism>
<feature type="compositionally biased region" description="Acidic residues" evidence="1">
    <location>
        <begin position="124"/>
        <end position="133"/>
    </location>
</feature>
<feature type="region of interest" description="Disordered" evidence="1">
    <location>
        <begin position="850"/>
        <end position="874"/>
    </location>
</feature>
<feature type="compositionally biased region" description="Basic residues" evidence="1">
    <location>
        <begin position="160"/>
        <end position="172"/>
    </location>
</feature>
<feature type="region of interest" description="Disordered" evidence="1">
    <location>
        <begin position="808"/>
        <end position="838"/>
    </location>
</feature>
<feature type="region of interest" description="Disordered" evidence="1">
    <location>
        <begin position="89"/>
        <end position="194"/>
    </location>
</feature>
<evidence type="ECO:0000313" key="4">
    <source>
        <dbReference type="EMBL" id="CDW80592.1"/>
    </source>
</evidence>
<dbReference type="CDD" id="cd00038">
    <property type="entry name" value="CAP_ED"/>
    <property type="match status" value="1"/>
</dbReference>
<gene>
    <name evidence="4" type="primary">Contig12155.g12994</name>
    <name evidence="4" type="ORF">STYLEM_9595</name>
</gene>
<evidence type="ECO:0000256" key="1">
    <source>
        <dbReference type="SAM" id="MobiDB-lite"/>
    </source>
</evidence>
<dbReference type="PANTHER" id="PTHR47823:SF9">
    <property type="entry name" value="CHROMOSOME UNDETERMINED SCAFFOLD_10, WHOLE GENOME SHOTGUN SEQUENCE"/>
    <property type="match status" value="1"/>
</dbReference>